<sequence length="98" mass="11738">LFLKYYHFIRVYINDIMIFSKIEEEYLKHLYTVYKILDKAYIYISIAKSFIGYLAVRLLRYIVNSKGIAKTDDRIATFKKLKFPDTLDSLEHYLGIAR</sequence>
<dbReference type="EMBL" id="CP003003">
    <property type="protein sequence ID" value="AEO56283.1"/>
    <property type="molecule type" value="Genomic_DNA"/>
</dbReference>
<evidence type="ECO:0000256" key="1">
    <source>
        <dbReference type="ARBA" id="ARBA00004173"/>
    </source>
</evidence>
<evidence type="ECO:0008006" key="5">
    <source>
        <dbReference type="Google" id="ProtNLM"/>
    </source>
</evidence>
<name>G2Q8T8_THET4</name>
<comment type="subcellular location">
    <subcellularLocation>
        <location evidence="1">Mitochondrion</location>
    </subcellularLocation>
</comment>
<evidence type="ECO:0000256" key="2">
    <source>
        <dbReference type="ARBA" id="ARBA00023128"/>
    </source>
</evidence>
<feature type="non-terminal residue" evidence="3">
    <location>
        <position position="1"/>
    </location>
</feature>
<dbReference type="HOGENOM" id="CLU_174969_0_0_1"/>
<evidence type="ECO:0000313" key="4">
    <source>
        <dbReference type="Proteomes" id="UP000007322"/>
    </source>
</evidence>
<dbReference type="OrthoDB" id="117296at2759"/>
<dbReference type="Proteomes" id="UP000007322">
    <property type="component" value="Chromosome 2"/>
</dbReference>
<proteinExistence type="predicted"/>
<dbReference type="GO" id="GO:0005739">
    <property type="term" value="C:mitochondrion"/>
    <property type="evidence" value="ECO:0007669"/>
    <property type="project" value="UniProtKB-SubCell"/>
</dbReference>
<dbReference type="SUPFAM" id="SSF56672">
    <property type="entry name" value="DNA/RNA polymerases"/>
    <property type="match status" value="1"/>
</dbReference>
<dbReference type="InterPro" id="IPR043502">
    <property type="entry name" value="DNA/RNA_pol_sf"/>
</dbReference>
<organism evidence="3 4">
    <name type="scientific">Thermothelomyces thermophilus (strain ATCC 42464 / BCRC 31852 / DSM 1799)</name>
    <name type="common">Sporotrichum thermophile</name>
    <dbReference type="NCBI Taxonomy" id="573729"/>
    <lineage>
        <taxon>Eukaryota</taxon>
        <taxon>Fungi</taxon>
        <taxon>Dikarya</taxon>
        <taxon>Ascomycota</taxon>
        <taxon>Pezizomycotina</taxon>
        <taxon>Sordariomycetes</taxon>
        <taxon>Sordariomycetidae</taxon>
        <taxon>Sordariales</taxon>
        <taxon>Chaetomiaceae</taxon>
        <taxon>Thermothelomyces</taxon>
    </lineage>
</organism>
<dbReference type="eggNOG" id="ENOG502RUNN">
    <property type="taxonomic scope" value="Eukaryota"/>
</dbReference>
<dbReference type="GeneID" id="11510333"/>
<reference evidence="3 4" key="1">
    <citation type="journal article" date="2011" name="Nat. Biotechnol.">
        <title>Comparative genomic analysis of the thermophilic biomass-degrading fungi Myceliophthora thermophila and Thielavia terrestris.</title>
        <authorList>
            <person name="Berka R.M."/>
            <person name="Grigoriev I.V."/>
            <person name="Otillar R."/>
            <person name="Salamov A."/>
            <person name="Grimwood J."/>
            <person name="Reid I."/>
            <person name="Ishmael N."/>
            <person name="John T."/>
            <person name="Darmond C."/>
            <person name="Moisan M.-C."/>
            <person name="Henrissat B."/>
            <person name="Coutinho P.M."/>
            <person name="Lombard V."/>
            <person name="Natvig D.O."/>
            <person name="Lindquist E."/>
            <person name="Schmutz J."/>
            <person name="Lucas S."/>
            <person name="Harris P."/>
            <person name="Powlowski J."/>
            <person name="Bellemare A."/>
            <person name="Taylor D."/>
            <person name="Butler G."/>
            <person name="de Vries R.P."/>
            <person name="Allijn I.E."/>
            <person name="van den Brink J."/>
            <person name="Ushinsky S."/>
            <person name="Storms R."/>
            <person name="Powell A.J."/>
            <person name="Paulsen I.T."/>
            <person name="Elbourne L.D.H."/>
            <person name="Baker S.E."/>
            <person name="Magnuson J."/>
            <person name="LaBoissiere S."/>
            <person name="Clutterbuck A.J."/>
            <person name="Martinez D."/>
            <person name="Wogulis M."/>
            <person name="de Leon A.L."/>
            <person name="Rey M.W."/>
            <person name="Tsang A."/>
        </authorList>
    </citation>
    <scope>NUCLEOTIDE SEQUENCE [LARGE SCALE GENOMIC DNA]</scope>
    <source>
        <strain evidence="4">ATCC 42464 / BCRC 31852 / DSM 1799</strain>
    </source>
</reference>
<keyword evidence="2" id="KW-0496">Mitochondrion</keyword>
<evidence type="ECO:0000313" key="3">
    <source>
        <dbReference type="EMBL" id="AEO56283.1"/>
    </source>
</evidence>
<dbReference type="KEGG" id="mtm:MYCTH_2056182"/>
<dbReference type="Gene3D" id="3.30.70.270">
    <property type="match status" value="1"/>
</dbReference>
<accession>G2Q8T8</accession>
<dbReference type="InterPro" id="IPR043128">
    <property type="entry name" value="Rev_trsase/Diguanyl_cyclase"/>
</dbReference>
<protein>
    <recommendedName>
        <fullName evidence="5">Reverse transcriptase domain-containing protein</fullName>
    </recommendedName>
</protein>
<keyword evidence="4" id="KW-1185">Reference proteome</keyword>
<dbReference type="InParanoid" id="G2Q8T8"/>
<dbReference type="VEuPathDB" id="FungiDB:MYCTH_2056182"/>
<dbReference type="RefSeq" id="XP_003661528.1">
    <property type="nucleotide sequence ID" value="XM_003661480.1"/>
</dbReference>
<gene>
    <name evidence="3" type="ORF">MYCTH_2056182</name>
</gene>
<dbReference type="AlphaFoldDB" id="G2Q8T8"/>